<dbReference type="InterPro" id="IPR007969">
    <property type="entry name" value="DUF732"/>
</dbReference>
<sequence>MLTGLSATVSVGTAWADGKSYLQKLHDAGINTPRGEYELKEWGHEICALRTRGKPPRQWVEQTVYQSALHPPYGLTEEQANTIVDIAVNELCDDRDGPPPYEPQP</sequence>
<feature type="domain" description="DUF732" evidence="1">
    <location>
        <begin position="19"/>
        <end position="93"/>
    </location>
</feature>
<evidence type="ECO:0000313" key="5">
    <source>
        <dbReference type="Proteomes" id="UP000037962"/>
    </source>
</evidence>
<organism evidence="2 4">
    <name type="scientific">Mycobacteroides immunogenum</name>
    <dbReference type="NCBI Taxonomy" id="83262"/>
    <lineage>
        <taxon>Bacteria</taxon>
        <taxon>Bacillati</taxon>
        <taxon>Actinomycetota</taxon>
        <taxon>Actinomycetes</taxon>
        <taxon>Mycobacteriales</taxon>
        <taxon>Mycobacteriaceae</taxon>
        <taxon>Mycobacteroides</taxon>
    </lineage>
</organism>
<reference evidence="4 5" key="1">
    <citation type="submission" date="2015-09" db="EMBL/GenBank/DDBJ databases">
        <title>Genome Sequences of Mycobacterium immunogenum Isolates, Recuperated from a Chloraminated Drinking Water Distribution System Simulator Subjected to Episodes of Nitrification.</title>
        <authorList>
            <person name="Gomez-Alvarez V."/>
            <person name="Revetta R.P."/>
        </authorList>
    </citation>
    <scope>NUCLEOTIDE SEQUENCE [LARGE SCALE GENOMIC DNA]</scope>
    <source>
        <strain evidence="2 4">H008</strain>
        <strain evidence="3 5">H076</strain>
    </source>
</reference>
<dbReference type="Pfam" id="PF05305">
    <property type="entry name" value="DUF732"/>
    <property type="match status" value="1"/>
</dbReference>
<evidence type="ECO:0000259" key="1">
    <source>
        <dbReference type="Pfam" id="PF05305"/>
    </source>
</evidence>
<dbReference type="Proteomes" id="UP000037843">
    <property type="component" value="Unassembled WGS sequence"/>
</dbReference>
<dbReference type="EMBL" id="LJFS01000014">
    <property type="protein sequence ID" value="KPG33692.1"/>
    <property type="molecule type" value="Genomic_DNA"/>
</dbReference>
<keyword evidence="5" id="KW-1185">Reference proteome</keyword>
<evidence type="ECO:0000313" key="3">
    <source>
        <dbReference type="EMBL" id="KPG33692.1"/>
    </source>
</evidence>
<name>A0A7V8RVH3_9MYCO</name>
<accession>A0A7V8RVH3</accession>
<gene>
    <name evidence="2" type="ORF">AN908_19075</name>
    <name evidence="3" type="ORF">AN912_13495</name>
</gene>
<protein>
    <recommendedName>
        <fullName evidence="1">DUF732 domain-containing protein</fullName>
    </recommendedName>
</protein>
<evidence type="ECO:0000313" key="2">
    <source>
        <dbReference type="EMBL" id="KPG07612.1"/>
    </source>
</evidence>
<evidence type="ECO:0000313" key="4">
    <source>
        <dbReference type="Proteomes" id="UP000037843"/>
    </source>
</evidence>
<dbReference type="EMBL" id="LJFO01000011">
    <property type="protein sequence ID" value="KPG07612.1"/>
    <property type="molecule type" value="Genomic_DNA"/>
</dbReference>
<dbReference type="AlphaFoldDB" id="A0A7V8RVH3"/>
<comment type="caution">
    <text evidence="2">The sequence shown here is derived from an EMBL/GenBank/DDBJ whole genome shotgun (WGS) entry which is preliminary data.</text>
</comment>
<dbReference type="Proteomes" id="UP000037962">
    <property type="component" value="Unassembled WGS sequence"/>
</dbReference>
<dbReference type="KEGG" id="miz:BAB75_22775"/>
<proteinExistence type="predicted"/>